<comment type="caution">
    <text evidence="7">The sequence shown here is derived from an EMBL/GenBank/DDBJ whole genome shotgun (WGS) entry which is preliminary data.</text>
</comment>
<keyword evidence="2" id="KW-0808">Transferase</keyword>
<evidence type="ECO:0000259" key="6">
    <source>
        <dbReference type="PROSITE" id="PS50127"/>
    </source>
</evidence>
<evidence type="ECO:0000256" key="1">
    <source>
        <dbReference type="ARBA" id="ARBA00012486"/>
    </source>
</evidence>
<evidence type="ECO:0000313" key="8">
    <source>
        <dbReference type="Proteomes" id="UP001140453"/>
    </source>
</evidence>
<evidence type="ECO:0000256" key="5">
    <source>
        <dbReference type="ARBA" id="ARBA00022840"/>
    </source>
</evidence>
<keyword evidence="5" id="KW-0067">ATP-binding</keyword>
<keyword evidence="4" id="KW-0833">Ubl conjugation pathway</keyword>
<dbReference type="EC" id="2.3.2.23" evidence="1"/>
<dbReference type="GO" id="GO:0005524">
    <property type="term" value="F:ATP binding"/>
    <property type="evidence" value="ECO:0007669"/>
    <property type="project" value="UniProtKB-KW"/>
</dbReference>
<dbReference type="InterPro" id="IPR050113">
    <property type="entry name" value="Ub_conjugating_enzyme"/>
</dbReference>
<reference evidence="7" key="1">
    <citation type="submission" date="2022-10" db="EMBL/GenBank/DDBJ databases">
        <title>Tapping the CABI collections for fungal endophytes: first genome assemblies for Collariella, Neodidymelliopsis, Ascochyta clinopodiicola, Didymella pomorum, Didymosphaeria variabile, Neocosmospora piperis and Neocucurbitaria cava.</title>
        <authorList>
            <person name="Hill R."/>
        </authorList>
    </citation>
    <scope>NUCLEOTIDE SEQUENCE</scope>
    <source>
        <strain evidence="7">IMI 355082</strain>
    </source>
</reference>
<dbReference type="Gene3D" id="3.10.110.10">
    <property type="entry name" value="Ubiquitin Conjugating Enzyme"/>
    <property type="match status" value="1"/>
</dbReference>
<evidence type="ECO:0000256" key="2">
    <source>
        <dbReference type="ARBA" id="ARBA00022679"/>
    </source>
</evidence>
<dbReference type="OrthoDB" id="9978460at2759"/>
<organism evidence="7 8">
    <name type="scientific">Gnomoniopsis smithogilvyi</name>
    <dbReference type="NCBI Taxonomy" id="1191159"/>
    <lineage>
        <taxon>Eukaryota</taxon>
        <taxon>Fungi</taxon>
        <taxon>Dikarya</taxon>
        <taxon>Ascomycota</taxon>
        <taxon>Pezizomycotina</taxon>
        <taxon>Sordariomycetes</taxon>
        <taxon>Sordariomycetidae</taxon>
        <taxon>Diaporthales</taxon>
        <taxon>Gnomoniaceae</taxon>
        <taxon>Gnomoniopsis</taxon>
    </lineage>
</organism>
<dbReference type="SMART" id="SM00212">
    <property type="entry name" value="UBCc"/>
    <property type="match status" value="1"/>
</dbReference>
<name>A0A9W8YIV1_9PEZI</name>
<sequence length="158" mass="17620">MANVKRISKEYQDLQKTPIPGIAIDIPDESNLSLWHVTLTGPPSTPYANGKFGVKIELPPTYPFAAPKVTFFTRIYHPNVTCDTEGNICIGLLKPDQWKPASKMAAVLTAVRQLLIEPNPDDPLETRIAEEYTKEKPKFEKQAAEYTKKYASAADPFA</sequence>
<dbReference type="PANTHER" id="PTHR24067">
    <property type="entry name" value="UBIQUITIN-CONJUGATING ENZYME E2"/>
    <property type="match status" value="1"/>
</dbReference>
<evidence type="ECO:0000256" key="3">
    <source>
        <dbReference type="ARBA" id="ARBA00022741"/>
    </source>
</evidence>
<dbReference type="GO" id="GO:0061631">
    <property type="term" value="F:ubiquitin conjugating enzyme activity"/>
    <property type="evidence" value="ECO:0007669"/>
    <property type="project" value="UniProtKB-EC"/>
</dbReference>
<feature type="domain" description="UBC core" evidence="6">
    <location>
        <begin position="2"/>
        <end position="152"/>
    </location>
</feature>
<protein>
    <recommendedName>
        <fullName evidence="1">E2 ubiquitin-conjugating enzyme</fullName>
        <ecNumber evidence="1">2.3.2.23</ecNumber>
    </recommendedName>
</protein>
<evidence type="ECO:0000313" key="7">
    <source>
        <dbReference type="EMBL" id="KAJ4385564.1"/>
    </source>
</evidence>
<dbReference type="SUPFAM" id="SSF54495">
    <property type="entry name" value="UBC-like"/>
    <property type="match status" value="1"/>
</dbReference>
<dbReference type="Pfam" id="PF00179">
    <property type="entry name" value="UQ_con"/>
    <property type="match status" value="1"/>
</dbReference>
<dbReference type="InterPro" id="IPR000608">
    <property type="entry name" value="UBC"/>
</dbReference>
<gene>
    <name evidence="7" type="ORF">N0V93_009993</name>
</gene>
<proteinExistence type="predicted"/>
<keyword evidence="8" id="KW-1185">Reference proteome</keyword>
<dbReference type="Proteomes" id="UP001140453">
    <property type="component" value="Unassembled WGS sequence"/>
</dbReference>
<evidence type="ECO:0000256" key="4">
    <source>
        <dbReference type="ARBA" id="ARBA00022786"/>
    </source>
</evidence>
<keyword evidence="3" id="KW-0547">Nucleotide-binding</keyword>
<dbReference type="EMBL" id="JAPEVB010000007">
    <property type="protein sequence ID" value="KAJ4385564.1"/>
    <property type="molecule type" value="Genomic_DNA"/>
</dbReference>
<accession>A0A9W8YIV1</accession>
<dbReference type="AlphaFoldDB" id="A0A9W8YIV1"/>
<dbReference type="PROSITE" id="PS50127">
    <property type="entry name" value="UBC_2"/>
    <property type="match status" value="1"/>
</dbReference>
<dbReference type="InterPro" id="IPR016135">
    <property type="entry name" value="UBQ-conjugating_enzyme/RWD"/>
</dbReference>
<dbReference type="FunFam" id="3.10.110.10:FF:000060">
    <property type="entry name" value="Ubiquitin conjugating enzyme (UbcB)"/>
    <property type="match status" value="1"/>
</dbReference>